<reference evidence="1" key="1">
    <citation type="submission" date="2022-08" db="EMBL/GenBank/DDBJ databases">
        <authorList>
            <consortium name="DOE Joint Genome Institute"/>
            <person name="Min B."/>
            <person name="Riley R."/>
            <person name="Sierra-Patev S."/>
            <person name="Naranjo-Ortiz M."/>
            <person name="Looney B."/>
            <person name="Konkel Z."/>
            <person name="Slot J.C."/>
            <person name="Sakamoto Y."/>
            <person name="Steenwyk J.L."/>
            <person name="Rokas A."/>
            <person name="Carro J."/>
            <person name="Camarero S."/>
            <person name="Ferreira P."/>
            <person name="Molpeceres G."/>
            <person name="Ruiz-Duenas F.J."/>
            <person name="Serrano A."/>
            <person name="Henrissat B."/>
            <person name="Drula E."/>
            <person name="Hughes K.W."/>
            <person name="Mata J.L."/>
            <person name="Ishikawa N.K."/>
            <person name="Vargas-Isla R."/>
            <person name="Ushijima S."/>
            <person name="Smith C.A."/>
            <person name="Ahrendt S."/>
            <person name="Andreopoulos W."/>
            <person name="He G."/>
            <person name="Labutti K."/>
            <person name="Lipzen A."/>
            <person name="Ng V."/>
            <person name="Sandor L."/>
            <person name="Barry K."/>
            <person name="Martinez A.T."/>
            <person name="Xiao Y."/>
            <person name="Gibbons J.G."/>
            <person name="Terashima K."/>
            <person name="Hibbett D.S."/>
            <person name="Grigoriev I.V."/>
        </authorList>
    </citation>
    <scope>NUCLEOTIDE SEQUENCE</scope>
    <source>
        <strain evidence="1">TFB7829</strain>
    </source>
</reference>
<protein>
    <submittedName>
        <fullName evidence="1">Uncharacterized protein</fullName>
    </submittedName>
</protein>
<proteinExistence type="predicted"/>
<organism evidence="1 2">
    <name type="scientific">Lentinula detonsa</name>
    <dbReference type="NCBI Taxonomy" id="2804962"/>
    <lineage>
        <taxon>Eukaryota</taxon>
        <taxon>Fungi</taxon>
        <taxon>Dikarya</taxon>
        <taxon>Basidiomycota</taxon>
        <taxon>Agaricomycotina</taxon>
        <taxon>Agaricomycetes</taxon>
        <taxon>Agaricomycetidae</taxon>
        <taxon>Agaricales</taxon>
        <taxon>Marasmiineae</taxon>
        <taxon>Omphalotaceae</taxon>
        <taxon>Lentinula</taxon>
    </lineage>
</organism>
<gene>
    <name evidence="1" type="ORF">F5890DRAFT_1560666</name>
</gene>
<accession>A0AA38PME0</accession>
<dbReference type="EMBL" id="MU803514">
    <property type="protein sequence ID" value="KAJ3978273.1"/>
    <property type="molecule type" value="Genomic_DNA"/>
</dbReference>
<evidence type="ECO:0000313" key="2">
    <source>
        <dbReference type="Proteomes" id="UP001163850"/>
    </source>
</evidence>
<evidence type="ECO:0000313" key="1">
    <source>
        <dbReference type="EMBL" id="KAJ3978273.1"/>
    </source>
</evidence>
<comment type="caution">
    <text evidence="1">The sequence shown here is derived from an EMBL/GenBank/DDBJ whole genome shotgun (WGS) entry which is preliminary data.</text>
</comment>
<sequence length="93" mass="10854">MQVYDPYRYIAQTSSYISDYKGLQSTEEKKDPNPVFAPILAKNFFVQAVQIALPSQEYVLIKEWMVWISVPENCDKGYKFLVCFRETTAEQES</sequence>
<name>A0AA38PME0_9AGAR</name>
<dbReference type="AlphaFoldDB" id="A0AA38PME0"/>
<dbReference type="Proteomes" id="UP001163850">
    <property type="component" value="Unassembled WGS sequence"/>
</dbReference>